<keyword evidence="2" id="KW-0812">Transmembrane</keyword>
<evidence type="ECO:0000256" key="1">
    <source>
        <dbReference type="SAM" id="MobiDB-lite"/>
    </source>
</evidence>
<gene>
    <name evidence="3" type="ORF">ATEIFO6365_0010050500</name>
</gene>
<feature type="compositionally biased region" description="Polar residues" evidence="1">
    <location>
        <begin position="66"/>
        <end position="76"/>
    </location>
</feature>
<reference evidence="3 4" key="1">
    <citation type="submission" date="2020-01" db="EMBL/GenBank/DDBJ databases">
        <title>Aspergillus terreus IFO 6365 whole genome shotgun sequence.</title>
        <authorList>
            <person name="Kanamasa S."/>
            <person name="Takahashi H."/>
        </authorList>
    </citation>
    <scope>NUCLEOTIDE SEQUENCE [LARGE SCALE GENOMIC DNA]</scope>
    <source>
        <strain evidence="3 4">IFO 6365</strain>
    </source>
</reference>
<evidence type="ECO:0000313" key="3">
    <source>
        <dbReference type="EMBL" id="GFF19725.1"/>
    </source>
</evidence>
<dbReference type="EMBL" id="BLJY01000010">
    <property type="protein sequence ID" value="GFF19725.1"/>
    <property type="molecule type" value="Genomic_DNA"/>
</dbReference>
<comment type="caution">
    <text evidence="3">The sequence shown here is derived from an EMBL/GenBank/DDBJ whole genome shotgun (WGS) entry which is preliminary data.</text>
</comment>
<keyword evidence="2" id="KW-1133">Transmembrane helix</keyword>
<protein>
    <submittedName>
        <fullName evidence="3">Uncharacterized protein</fullName>
    </submittedName>
</protein>
<evidence type="ECO:0000256" key="2">
    <source>
        <dbReference type="SAM" id="Phobius"/>
    </source>
</evidence>
<dbReference type="PANTHER" id="PTHR42111:SF1">
    <property type="entry name" value="YALI0D23727P"/>
    <property type="match status" value="1"/>
</dbReference>
<sequence>MEQAKDCERSTSSLPVRTEPGWPNETGNYEKRTAEIDDMESSHERESDGKQGNAAGGIPIRPRNIVQETPSGSSSDAGLPHSSPGRVYKSLSSEVLSQPPLHIVLPSSSLIFERDVQEDIQPMQTSPSIPSHIITENHIPPALEATSAAITDDLDPDMVEIVTHSAHQPAATNVSGNITTEHSLSSSFFEDGRLQSEDGEDATSTHKALDPVDVRRLSFISRFFLLQLGCAKPIAIAFAITNILPWIRDVPSD</sequence>
<keyword evidence="4" id="KW-1185">Reference proteome</keyword>
<dbReference type="AlphaFoldDB" id="A0A5M3ZE10"/>
<dbReference type="VEuPathDB" id="FungiDB:ATEG_08988"/>
<accession>A0A5M3ZE10</accession>
<keyword evidence="2" id="KW-0472">Membrane</keyword>
<evidence type="ECO:0000313" key="4">
    <source>
        <dbReference type="Proteomes" id="UP000452235"/>
    </source>
</evidence>
<dbReference type="PANTHER" id="PTHR42111">
    <property type="entry name" value="YALI0D23727P"/>
    <property type="match status" value="1"/>
</dbReference>
<dbReference type="OrthoDB" id="5364312at2759"/>
<feature type="region of interest" description="Disordered" evidence="1">
    <location>
        <begin position="1"/>
        <end position="86"/>
    </location>
</feature>
<dbReference type="Proteomes" id="UP000452235">
    <property type="component" value="Unassembled WGS sequence"/>
</dbReference>
<feature type="compositionally biased region" description="Basic and acidic residues" evidence="1">
    <location>
        <begin position="28"/>
        <end position="49"/>
    </location>
</feature>
<name>A0A5M3ZE10_ASPTE</name>
<feature type="transmembrane region" description="Helical" evidence="2">
    <location>
        <begin position="223"/>
        <end position="247"/>
    </location>
</feature>
<proteinExistence type="predicted"/>
<organism evidence="3 4">
    <name type="scientific">Aspergillus terreus</name>
    <dbReference type="NCBI Taxonomy" id="33178"/>
    <lineage>
        <taxon>Eukaryota</taxon>
        <taxon>Fungi</taxon>
        <taxon>Dikarya</taxon>
        <taxon>Ascomycota</taxon>
        <taxon>Pezizomycotina</taxon>
        <taxon>Eurotiomycetes</taxon>
        <taxon>Eurotiomycetidae</taxon>
        <taxon>Eurotiales</taxon>
        <taxon>Aspergillaceae</taxon>
        <taxon>Aspergillus</taxon>
        <taxon>Aspergillus subgen. Circumdati</taxon>
    </lineage>
</organism>